<dbReference type="EMBL" id="EU965592">
    <property type="protein sequence ID" value="ACG37710.1"/>
    <property type="molecule type" value="mRNA"/>
</dbReference>
<protein>
    <submittedName>
        <fullName evidence="1">Uncharacterized protein</fullName>
    </submittedName>
</protein>
<accession>B6TKS7</accession>
<reference evidence="1" key="1">
    <citation type="journal article" date="2009" name="Plant Mol. Biol.">
        <title>Insights into corn genes derived from large-scale cDNA sequencing.</title>
        <authorList>
            <person name="Alexandrov N.N."/>
            <person name="Brover V.V."/>
            <person name="Freidin S."/>
            <person name="Troukhan M.E."/>
            <person name="Tatarinova T.V."/>
            <person name="Zhang H."/>
            <person name="Swaller T.J."/>
            <person name="Lu Y.P."/>
            <person name="Bouck J."/>
            <person name="Flavell R.B."/>
            <person name="Feldmann K.A."/>
        </authorList>
    </citation>
    <scope>NUCLEOTIDE SEQUENCE</scope>
</reference>
<name>B6TKS7_MAIZE</name>
<dbReference type="AlphaFoldDB" id="B6TKS7"/>
<proteinExistence type="evidence at transcript level"/>
<sequence length="33" mass="3776">MMQSAIYLLFAKKNKGGLGILDLEHFARALRLR</sequence>
<evidence type="ECO:0000313" key="1">
    <source>
        <dbReference type="EMBL" id="ACG37710.1"/>
    </source>
</evidence>
<organism evidence="1">
    <name type="scientific">Zea mays</name>
    <name type="common">Maize</name>
    <dbReference type="NCBI Taxonomy" id="4577"/>
    <lineage>
        <taxon>Eukaryota</taxon>
        <taxon>Viridiplantae</taxon>
        <taxon>Streptophyta</taxon>
        <taxon>Embryophyta</taxon>
        <taxon>Tracheophyta</taxon>
        <taxon>Spermatophyta</taxon>
        <taxon>Magnoliopsida</taxon>
        <taxon>Liliopsida</taxon>
        <taxon>Poales</taxon>
        <taxon>Poaceae</taxon>
        <taxon>PACMAD clade</taxon>
        <taxon>Panicoideae</taxon>
        <taxon>Andropogonodae</taxon>
        <taxon>Andropogoneae</taxon>
        <taxon>Tripsacinae</taxon>
        <taxon>Zea</taxon>
    </lineage>
</organism>